<proteinExistence type="predicted"/>
<keyword evidence="7" id="KW-0325">Glycoprotein</keyword>
<dbReference type="InterPro" id="IPR052192">
    <property type="entry name" value="Insect_Ionotropic_Sensory_Rcpt"/>
</dbReference>
<dbReference type="STRING" id="139723.A0A182MPH2"/>
<keyword evidence="6" id="KW-0675">Receptor</keyword>
<reference evidence="10" key="1">
    <citation type="submission" date="2013-09" db="EMBL/GenBank/DDBJ databases">
        <title>The Genome Sequence of Anopheles culicifacies species A.</title>
        <authorList>
            <consortium name="The Broad Institute Genomics Platform"/>
            <person name="Neafsey D.E."/>
            <person name="Besansky N."/>
            <person name="Howell P."/>
            <person name="Walton C."/>
            <person name="Young S.K."/>
            <person name="Zeng Q."/>
            <person name="Gargeya S."/>
            <person name="Fitzgerald M."/>
            <person name="Haas B."/>
            <person name="Abouelleil A."/>
            <person name="Allen A.W."/>
            <person name="Alvarado L."/>
            <person name="Arachchi H.M."/>
            <person name="Berlin A.M."/>
            <person name="Chapman S.B."/>
            <person name="Gainer-Dewar J."/>
            <person name="Goldberg J."/>
            <person name="Griggs A."/>
            <person name="Gujja S."/>
            <person name="Hansen M."/>
            <person name="Howarth C."/>
            <person name="Imamovic A."/>
            <person name="Ireland A."/>
            <person name="Larimer J."/>
            <person name="McCowan C."/>
            <person name="Murphy C."/>
            <person name="Pearson M."/>
            <person name="Poon T.W."/>
            <person name="Priest M."/>
            <person name="Roberts A."/>
            <person name="Saif S."/>
            <person name="Shea T."/>
            <person name="Sisk P."/>
            <person name="Sykes S."/>
            <person name="Wortman J."/>
            <person name="Nusbaum C."/>
            <person name="Birren B."/>
        </authorList>
    </citation>
    <scope>NUCLEOTIDE SEQUENCE [LARGE SCALE GENOMIC DNA]</scope>
    <source>
        <strain evidence="10">A-37</strain>
    </source>
</reference>
<evidence type="ECO:0000256" key="2">
    <source>
        <dbReference type="ARBA" id="ARBA00022475"/>
    </source>
</evidence>
<name>A0A182MPH2_9DIPT</name>
<feature type="transmembrane region" description="Helical" evidence="8">
    <location>
        <begin position="178"/>
        <end position="198"/>
    </location>
</feature>
<dbReference type="AlphaFoldDB" id="A0A182MPH2"/>
<evidence type="ECO:0000256" key="4">
    <source>
        <dbReference type="ARBA" id="ARBA00022989"/>
    </source>
</evidence>
<evidence type="ECO:0000256" key="6">
    <source>
        <dbReference type="ARBA" id="ARBA00023170"/>
    </source>
</evidence>
<keyword evidence="10" id="KW-1185">Reference proteome</keyword>
<organism evidence="9 10">
    <name type="scientific">Anopheles culicifacies</name>
    <dbReference type="NCBI Taxonomy" id="139723"/>
    <lineage>
        <taxon>Eukaryota</taxon>
        <taxon>Metazoa</taxon>
        <taxon>Ecdysozoa</taxon>
        <taxon>Arthropoda</taxon>
        <taxon>Hexapoda</taxon>
        <taxon>Insecta</taxon>
        <taxon>Pterygota</taxon>
        <taxon>Neoptera</taxon>
        <taxon>Endopterygota</taxon>
        <taxon>Diptera</taxon>
        <taxon>Nematocera</taxon>
        <taxon>Culicoidea</taxon>
        <taxon>Culicidae</taxon>
        <taxon>Anophelinae</taxon>
        <taxon>Anopheles</taxon>
        <taxon>culicifacies species complex</taxon>
    </lineage>
</organism>
<dbReference type="GO" id="GO:0005886">
    <property type="term" value="C:plasma membrane"/>
    <property type="evidence" value="ECO:0007669"/>
    <property type="project" value="UniProtKB-SubCell"/>
</dbReference>
<keyword evidence="2" id="KW-1003">Cell membrane</keyword>
<evidence type="ECO:0000256" key="8">
    <source>
        <dbReference type="SAM" id="Phobius"/>
    </source>
</evidence>
<dbReference type="PANTHER" id="PTHR42643:SF41">
    <property type="entry name" value="IONOTROPIC RECEPTOR 20A-RELATED"/>
    <property type="match status" value="1"/>
</dbReference>
<evidence type="ECO:0000256" key="3">
    <source>
        <dbReference type="ARBA" id="ARBA00022692"/>
    </source>
</evidence>
<evidence type="ECO:0000256" key="5">
    <source>
        <dbReference type="ARBA" id="ARBA00023136"/>
    </source>
</evidence>
<sequence length="342" mass="39368">MLSSGLKRYFTQSDRLDQSQAPKTERSNSLLDDVGDFVDLLDLDRCKMGQLEKTYIINKYSIHFQLFNNATRSELDKALADAKNMGISLVVQLVENWDGSPRLKKARARFHFTKPSELGKVLQQLYYGKIDLLLNVLQTKEHYNFVRAFWQQHRPYCILLPRKLERMHLEVLLHPFEWRIWAVFVGMLVLMQLVNLIFPAKFNYNLIMICFFGSGPPEHVLPSSARLMVCSVCIILFLLTETYQAILLSLIAADSYMKNPETVDEFLNMNMTLYAIKVSALMLPPELLSVTTAVPKSLTIYSMLIHATVQACSDALFWNTNPLKLNLPTRGIVMYTVTQERM</sequence>
<keyword evidence="3 8" id="KW-0812">Transmembrane</keyword>
<dbReference type="Proteomes" id="UP000075883">
    <property type="component" value="Unassembled WGS sequence"/>
</dbReference>
<protein>
    <submittedName>
        <fullName evidence="9">Uncharacterized protein</fullName>
    </submittedName>
</protein>
<comment type="subcellular location">
    <subcellularLocation>
        <location evidence="1">Cell membrane</location>
        <topology evidence="1">Multi-pass membrane protein</topology>
    </subcellularLocation>
</comment>
<reference evidence="9" key="2">
    <citation type="submission" date="2020-05" db="UniProtKB">
        <authorList>
            <consortium name="EnsemblMetazoa"/>
        </authorList>
    </citation>
    <scope>IDENTIFICATION</scope>
    <source>
        <strain evidence="9">A-37</strain>
    </source>
</reference>
<dbReference type="EMBL" id="AXCM01000223">
    <property type="status" value="NOT_ANNOTATED_CDS"/>
    <property type="molecule type" value="Genomic_DNA"/>
</dbReference>
<dbReference type="PANTHER" id="PTHR42643">
    <property type="entry name" value="IONOTROPIC RECEPTOR 20A-RELATED"/>
    <property type="match status" value="1"/>
</dbReference>
<keyword evidence="4 8" id="KW-1133">Transmembrane helix</keyword>
<evidence type="ECO:0000313" key="10">
    <source>
        <dbReference type="Proteomes" id="UP000075883"/>
    </source>
</evidence>
<keyword evidence="5 8" id="KW-0472">Membrane</keyword>
<evidence type="ECO:0000256" key="7">
    <source>
        <dbReference type="ARBA" id="ARBA00023180"/>
    </source>
</evidence>
<evidence type="ECO:0000313" key="9">
    <source>
        <dbReference type="EnsemblMetazoa" id="ACUA023182-PA"/>
    </source>
</evidence>
<accession>A0A182MPH2</accession>
<dbReference type="VEuPathDB" id="VectorBase:ACUA023182"/>
<evidence type="ECO:0000256" key="1">
    <source>
        <dbReference type="ARBA" id="ARBA00004651"/>
    </source>
</evidence>
<dbReference type="EnsemblMetazoa" id="ACUA023182-RA">
    <property type="protein sequence ID" value="ACUA023182-PA"/>
    <property type="gene ID" value="ACUA023182"/>
</dbReference>
<dbReference type="EMBL" id="AXCM01000224">
    <property type="status" value="NOT_ANNOTATED_CDS"/>
    <property type="molecule type" value="Genomic_DNA"/>
</dbReference>